<feature type="domain" description="Solute-binding protein family 5" evidence="5">
    <location>
        <begin position="89"/>
        <end position="443"/>
    </location>
</feature>
<reference evidence="6 7" key="1">
    <citation type="journal article" date="2016" name="Antonie Van Leeuwenhoek">
        <title>Bacillus depressus sp. nov., isolated from soil of a sunflower field.</title>
        <authorList>
            <person name="Wei X."/>
            <person name="Xin D."/>
            <person name="Xin Y."/>
            <person name="Zhang H."/>
            <person name="Wang T."/>
            <person name="Zhang J."/>
        </authorList>
    </citation>
    <scope>NUCLEOTIDE SEQUENCE [LARGE SCALE GENOMIC DNA]</scope>
    <source>
        <strain evidence="6 7">BZ1</strain>
    </source>
</reference>
<evidence type="ECO:0000313" key="6">
    <source>
        <dbReference type="EMBL" id="KAB2338602.1"/>
    </source>
</evidence>
<dbReference type="EMBL" id="WBOS01000001">
    <property type="protein sequence ID" value="KAB2338602.1"/>
    <property type="molecule type" value="Genomic_DNA"/>
</dbReference>
<dbReference type="PROSITE" id="PS51257">
    <property type="entry name" value="PROKAR_LIPOPROTEIN"/>
    <property type="match status" value="1"/>
</dbReference>
<dbReference type="InterPro" id="IPR039424">
    <property type="entry name" value="SBP_5"/>
</dbReference>
<feature type="signal peptide" evidence="4">
    <location>
        <begin position="1"/>
        <end position="22"/>
    </location>
</feature>
<dbReference type="GO" id="GO:1904680">
    <property type="term" value="F:peptide transmembrane transporter activity"/>
    <property type="evidence" value="ECO:0007669"/>
    <property type="project" value="TreeGrafter"/>
</dbReference>
<evidence type="ECO:0000259" key="5">
    <source>
        <dbReference type="Pfam" id="PF00496"/>
    </source>
</evidence>
<dbReference type="InterPro" id="IPR030678">
    <property type="entry name" value="Peptide/Ni-bd"/>
</dbReference>
<name>A0A6L3VBP9_9BACI</name>
<accession>A0A6L3VBP9</accession>
<keyword evidence="3 4" id="KW-0732">Signal</keyword>
<dbReference type="RefSeq" id="WP_151533340.1">
    <property type="nucleotide sequence ID" value="NZ_WBOS01000001.1"/>
</dbReference>
<evidence type="ECO:0000256" key="2">
    <source>
        <dbReference type="ARBA" id="ARBA00005695"/>
    </source>
</evidence>
<gene>
    <name evidence="6" type="ORF">F7731_03340</name>
</gene>
<evidence type="ECO:0000256" key="1">
    <source>
        <dbReference type="ARBA" id="ARBA00004193"/>
    </source>
</evidence>
<dbReference type="PANTHER" id="PTHR30290">
    <property type="entry name" value="PERIPLASMIC BINDING COMPONENT OF ABC TRANSPORTER"/>
    <property type="match status" value="1"/>
</dbReference>
<dbReference type="Gene3D" id="3.10.105.10">
    <property type="entry name" value="Dipeptide-binding Protein, Domain 3"/>
    <property type="match status" value="1"/>
</dbReference>
<keyword evidence="7" id="KW-1185">Reference proteome</keyword>
<evidence type="ECO:0000256" key="4">
    <source>
        <dbReference type="SAM" id="SignalP"/>
    </source>
</evidence>
<comment type="caution">
    <text evidence="6">The sequence shown here is derived from an EMBL/GenBank/DDBJ whole genome shotgun (WGS) entry which is preliminary data.</text>
</comment>
<dbReference type="PROSITE" id="PS01040">
    <property type="entry name" value="SBP_BACTERIAL_5"/>
    <property type="match status" value="1"/>
</dbReference>
<dbReference type="AlphaFoldDB" id="A0A6L3VBP9"/>
<protein>
    <submittedName>
        <fullName evidence="6">ABC transporter substrate-binding protein</fullName>
    </submittedName>
</protein>
<dbReference type="Gene3D" id="3.40.190.10">
    <property type="entry name" value="Periplasmic binding protein-like II"/>
    <property type="match status" value="1"/>
</dbReference>
<dbReference type="SUPFAM" id="SSF53850">
    <property type="entry name" value="Periplasmic binding protein-like II"/>
    <property type="match status" value="1"/>
</dbReference>
<dbReference type="GO" id="GO:0015833">
    <property type="term" value="P:peptide transport"/>
    <property type="evidence" value="ECO:0007669"/>
    <property type="project" value="TreeGrafter"/>
</dbReference>
<comment type="subcellular location">
    <subcellularLocation>
        <location evidence="1">Cell membrane</location>
        <topology evidence="1">Lipid-anchor</topology>
    </subcellularLocation>
</comment>
<dbReference type="Proteomes" id="UP000481030">
    <property type="component" value="Unassembled WGS sequence"/>
</dbReference>
<dbReference type="InterPro" id="IPR023765">
    <property type="entry name" value="SBP_5_CS"/>
</dbReference>
<dbReference type="CDD" id="cd08502">
    <property type="entry name" value="PBP2_NikA_DppA_OppA_like_16"/>
    <property type="match status" value="1"/>
</dbReference>
<evidence type="ECO:0000256" key="3">
    <source>
        <dbReference type="ARBA" id="ARBA00022729"/>
    </source>
</evidence>
<dbReference type="Pfam" id="PF00496">
    <property type="entry name" value="SBP_bac_5"/>
    <property type="match status" value="1"/>
</dbReference>
<dbReference type="OrthoDB" id="9796817at2"/>
<dbReference type="InterPro" id="IPR000914">
    <property type="entry name" value="SBP_5_dom"/>
</dbReference>
<dbReference type="GO" id="GO:0042597">
    <property type="term" value="C:periplasmic space"/>
    <property type="evidence" value="ECO:0007669"/>
    <property type="project" value="UniProtKB-ARBA"/>
</dbReference>
<dbReference type="GO" id="GO:0043190">
    <property type="term" value="C:ATP-binding cassette (ABC) transporter complex"/>
    <property type="evidence" value="ECO:0007669"/>
    <property type="project" value="InterPro"/>
</dbReference>
<comment type="similarity">
    <text evidence="2">Belongs to the bacterial solute-binding protein 5 family.</text>
</comment>
<evidence type="ECO:0000313" key="7">
    <source>
        <dbReference type="Proteomes" id="UP000481030"/>
    </source>
</evidence>
<feature type="chain" id="PRO_5038797763" evidence="4">
    <location>
        <begin position="23"/>
        <end position="530"/>
    </location>
</feature>
<dbReference type="PANTHER" id="PTHR30290:SF38">
    <property type="entry name" value="D,D-DIPEPTIDE-BINDING PERIPLASMIC PROTEIN DDPA-RELATED"/>
    <property type="match status" value="1"/>
</dbReference>
<dbReference type="PIRSF" id="PIRSF002741">
    <property type="entry name" value="MppA"/>
    <property type="match status" value="1"/>
</dbReference>
<proteinExistence type="inferred from homology"/>
<organism evidence="6 7">
    <name type="scientific">Cytobacillus depressus</name>
    <dbReference type="NCBI Taxonomy" id="1602942"/>
    <lineage>
        <taxon>Bacteria</taxon>
        <taxon>Bacillati</taxon>
        <taxon>Bacillota</taxon>
        <taxon>Bacilli</taxon>
        <taxon>Bacillales</taxon>
        <taxon>Bacillaceae</taxon>
        <taxon>Cytobacillus</taxon>
    </lineage>
</organism>
<sequence>MTLKLKNHCILLMFLIFAIFIAGCSADKSDTKKSEKPEESTTIVSGGDIHVAIDAQPPTLDPQITTTTATKEIARHIFETLLVLDPNYEVAPMLAESFEKSEDGLTYTFKLREGIKFHNGKEMTAEDVAASMNRWLKKSTRAANAIGEGEFVVEDDYVVALKIKKPTIGIFDIVASTNQFAAIMPKEIIENAPEEGINEIVGTGPFKLVEWKQDQYVHLEKYDGYQSLNTPSKGLSGKKEALVDNIYFNIVNDGSTRLAGITTGQYDLAYQIPYDSYEQIKSSSDVTPLLNLYGGISFVFNKKEGVFTDEKIRQAVNLGINNEDILFGAMGNKDFYRLDNGLMYQEQAKWYTDSGKDFYNQNDTKKAKELLEESSYKGQTVRILATRDYEYIYNTAVVMKDQLEALGIKTEIDIVDWPTLTQKRTEPSSYDAYITSFSPVSIPTQLLALDPTYPGWAESEKLKSLTEEIRTASTDEEAFDKWVESQKYNWSEYVPYIKIGDFYTFSAYRDSIAGNSYFEGIILWNTSLNK</sequence>